<feature type="non-terminal residue" evidence="2">
    <location>
        <position position="347"/>
    </location>
</feature>
<comment type="caution">
    <text evidence="2">The sequence shown here is derived from an EMBL/GenBank/DDBJ whole genome shotgun (WGS) entry which is preliminary data.</text>
</comment>
<feature type="region of interest" description="Disordered" evidence="1">
    <location>
        <begin position="290"/>
        <end position="330"/>
    </location>
</feature>
<protein>
    <submittedName>
        <fullName evidence="2">Uncharacterized protein</fullName>
    </submittedName>
</protein>
<dbReference type="GO" id="GO:0005856">
    <property type="term" value="C:cytoskeleton"/>
    <property type="evidence" value="ECO:0007669"/>
    <property type="project" value="TreeGrafter"/>
</dbReference>
<dbReference type="Proteomes" id="UP001208570">
    <property type="component" value="Unassembled WGS sequence"/>
</dbReference>
<organism evidence="2 3">
    <name type="scientific">Paralvinella palmiformis</name>
    <dbReference type="NCBI Taxonomy" id="53620"/>
    <lineage>
        <taxon>Eukaryota</taxon>
        <taxon>Metazoa</taxon>
        <taxon>Spiralia</taxon>
        <taxon>Lophotrochozoa</taxon>
        <taxon>Annelida</taxon>
        <taxon>Polychaeta</taxon>
        <taxon>Sedentaria</taxon>
        <taxon>Canalipalpata</taxon>
        <taxon>Terebellida</taxon>
        <taxon>Terebelliformia</taxon>
        <taxon>Alvinellidae</taxon>
        <taxon>Paralvinella</taxon>
    </lineage>
</organism>
<dbReference type="PANTHER" id="PTHR13944">
    <property type="entry name" value="AGAP007712-PA"/>
    <property type="match status" value="1"/>
</dbReference>
<feature type="compositionally biased region" description="Basic and acidic residues" evidence="1">
    <location>
        <begin position="314"/>
        <end position="325"/>
    </location>
</feature>
<keyword evidence="3" id="KW-1185">Reference proteome</keyword>
<gene>
    <name evidence="2" type="ORF">LSH36_626g05020</name>
</gene>
<proteinExistence type="predicted"/>
<evidence type="ECO:0000313" key="2">
    <source>
        <dbReference type="EMBL" id="KAK2146189.1"/>
    </source>
</evidence>
<dbReference type="InterPro" id="IPR051632">
    <property type="entry name" value="Rho_GEF"/>
</dbReference>
<feature type="region of interest" description="Disordered" evidence="1">
    <location>
        <begin position="214"/>
        <end position="263"/>
    </location>
</feature>
<reference evidence="2" key="1">
    <citation type="journal article" date="2023" name="Mol. Biol. Evol.">
        <title>Third-Generation Sequencing Reveals the Adaptive Role of the Epigenome in Three Deep-Sea Polychaetes.</title>
        <authorList>
            <person name="Perez M."/>
            <person name="Aroh O."/>
            <person name="Sun Y."/>
            <person name="Lan Y."/>
            <person name="Juniper S.K."/>
            <person name="Young C.R."/>
            <person name="Angers B."/>
            <person name="Qian P.Y."/>
        </authorList>
    </citation>
    <scope>NUCLEOTIDE SEQUENCE</scope>
    <source>
        <strain evidence="2">P08H-3</strain>
    </source>
</reference>
<dbReference type="PANTHER" id="PTHR13944:SF20">
    <property type="entry name" value="RHO GUANINE NUCLEOTIDE EXCHANGE FACTOR 2"/>
    <property type="match status" value="1"/>
</dbReference>
<dbReference type="GO" id="GO:0000902">
    <property type="term" value="P:cell morphogenesis"/>
    <property type="evidence" value="ECO:0007669"/>
    <property type="project" value="TreeGrafter"/>
</dbReference>
<dbReference type="EMBL" id="JAODUP010000626">
    <property type="protein sequence ID" value="KAK2146189.1"/>
    <property type="molecule type" value="Genomic_DNA"/>
</dbReference>
<dbReference type="GO" id="GO:0035023">
    <property type="term" value="P:regulation of Rho protein signal transduction"/>
    <property type="evidence" value="ECO:0007669"/>
    <property type="project" value="TreeGrafter"/>
</dbReference>
<dbReference type="GO" id="GO:0007015">
    <property type="term" value="P:actin filament organization"/>
    <property type="evidence" value="ECO:0007669"/>
    <property type="project" value="TreeGrafter"/>
</dbReference>
<evidence type="ECO:0000256" key="1">
    <source>
        <dbReference type="SAM" id="MobiDB-lite"/>
    </source>
</evidence>
<dbReference type="GO" id="GO:0032587">
    <property type="term" value="C:ruffle membrane"/>
    <property type="evidence" value="ECO:0007669"/>
    <property type="project" value="TreeGrafter"/>
</dbReference>
<name>A0AAD9J4E1_9ANNE</name>
<feature type="compositionally biased region" description="Polar residues" evidence="1">
    <location>
        <begin position="246"/>
        <end position="259"/>
    </location>
</feature>
<dbReference type="AlphaFoldDB" id="A0AAD9J4E1"/>
<dbReference type="GO" id="GO:0045666">
    <property type="term" value="P:positive regulation of neuron differentiation"/>
    <property type="evidence" value="ECO:0007669"/>
    <property type="project" value="TreeGrafter"/>
</dbReference>
<accession>A0AAD9J4E1</accession>
<dbReference type="GO" id="GO:0008017">
    <property type="term" value="F:microtubule binding"/>
    <property type="evidence" value="ECO:0007669"/>
    <property type="project" value="TreeGrafter"/>
</dbReference>
<evidence type="ECO:0000313" key="3">
    <source>
        <dbReference type="Proteomes" id="UP001208570"/>
    </source>
</evidence>
<sequence>GGGLLVIAFSDESPLRNDAQYFVAFEGSHLRHLVTMQRINPVTFHSQIPEHQAAEIVQLSMLMVRQGSIKILASSPFRYLPHPVEAFAEFLLGSVYESGSLDNTEHLKSEFRDVFQYNESRLDTKLCQCLSRMAIPEGWHMLGANSHNLAPQETLLHLCARLGLRWTAQYLMMLPGGQEASKLANIEDDTPADLSNMYGNLDMTDLFMGEVDPLSKLDLGGPPPALRERGQRSQSTVEAPIHPSGVSASSQNTSGSNPRMRSKSEGIVKFDIQETSENDVAFTLLDGHSNQRRAQSSGARHRSEPSQVNPGDDSVGRRADDRALRCEMSPSRLMRHLDGVASRTASS</sequence>